<keyword evidence="2" id="KW-1185">Reference proteome</keyword>
<dbReference type="EC" id="6.1.1.9" evidence="1"/>
<proteinExistence type="predicted"/>
<evidence type="ECO:0000313" key="2">
    <source>
        <dbReference type="Proteomes" id="UP000053051"/>
    </source>
</evidence>
<sequence length="67" mass="8070">MKIHIFYLPNIKTIMTENKTNLPNLYEPFAIEAKWQKFWEDNQVYKADPNHPGEPYCIVMPPPKSYW</sequence>
<protein>
    <submittedName>
        <fullName evidence="1">Valyl-tRNA synthetase</fullName>
        <ecNumber evidence="1">6.1.1.9</ecNumber>
    </submittedName>
</protein>
<keyword evidence="1" id="KW-0030">Aminoacyl-tRNA synthetase</keyword>
<dbReference type="Gene3D" id="3.40.50.620">
    <property type="entry name" value="HUPs"/>
    <property type="match status" value="1"/>
</dbReference>
<dbReference type="EMBL" id="CAIY01000044">
    <property type="protein sequence ID" value="CCH67396.1"/>
    <property type="molecule type" value="Genomic_DNA"/>
</dbReference>
<keyword evidence="1" id="KW-0436">Ligase</keyword>
<dbReference type="SUPFAM" id="SSF52374">
    <property type="entry name" value="Nucleotidylyl transferase"/>
    <property type="match status" value="1"/>
</dbReference>
<name>M1X5J5_9NOST</name>
<dbReference type="GO" id="GO:0004832">
    <property type="term" value="F:valine-tRNA ligase activity"/>
    <property type="evidence" value="ECO:0007669"/>
    <property type="project" value="UniProtKB-EC"/>
</dbReference>
<reference evidence="1 2" key="1">
    <citation type="submission" date="2012-05" db="EMBL/GenBank/DDBJ databases">
        <authorList>
            <person name="Hilton J."/>
        </authorList>
    </citation>
    <scope>NUCLEOTIDE SEQUENCE [LARGE SCALE GENOMIC DNA]</scope>
    <source>
        <strain evidence="1 2">HH01</strain>
    </source>
</reference>
<comment type="caution">
    <text evidence="1">The sequence shown here is derived from an EMBL/GenBank/DDBJ whole genome shotgun (WGS) entry which is preliminary data.</text>
</comment>
<dbReference type="STRING" id="1165094.RINTHH_12410"/>
<evidence type="ECO:0000313" key="1">
    <source>
        <dbReference type="EMBL" id="CCH67396.1"/>
    </source>
</evidence>
<gene>
    <name evidence="1" type="ORF">RINTHH_12410</name>
</gene>
<dbReference type="Proteomes" id="UP000053051">
    <property type="component" value="Unassembled WGS sequence"/>
</dbReference>
<dbReference type="InterPro" id="IPR014729">
    <property type="entry name" value="Rossmann-like_a/b/a_fold"/>
</dbReference>
<accession>M1X5J5</accession>
<dbReference type="AlphaFoldDB" id="M1X5J5"/>
<organism evidence="1 2">
    <name type="scientific">Richelia intracellularis HH01</name>
    <dbReference type="NCBI Taxonomy" id="1165094"/>
    <lineage>
        <taxon>Bacteria</taxon>
        <taxon>Bacillati</taxon>
        <taxon>Cyanobacteriota</taxon>
        <taxon>Cyanophyceae</taxon>
        <taxon>Nostocales</taxon>
        <taxon>Nostocaceae</taxon>
        <taxon>Richelia</taxon>
    </lineage>
</organism>
<reference evidence="2" key="2">
    <citation type="submission" date="2016-01" db="EMBL/GenBank/DDBJ databases">
        <title>Diatom-associated endosymboitic cyanobacterium lacks core nitrogen metabolism enzymes.</title>
        <authorList>
            <person name="Hilton J.A."/>
            <person name="Foster R.A."/>
            <person name="Tripp H.J."/>
            <person name="Carter B.J."/>
            <person name="Zehr J.P."/>
            <person name="Villareal T.A."/>
        </authorList>
    </citation>
    <scope>NUCLEOTIDE SEQUENCE [LARGE SCALE GENOMIC DNA]</scope>
    <source>
        <strain evidence="2">HH01</strain>
    </source>
</reference>